<feature type="region of interest" description="Disordered" evidence="1">
    <location>
        <begin position="477"/>
        <end position="510"/>
    </location>
</feature>
<dbReference type="PANTHER" id="PTHR30595">
    <property type="entry name" value="GLPR-RELATED TRANSCRIPTIONAL REPRESSOR"/>
    <property type="match status" value="1"/>
</dbReference>
<dbReference type="PANTHER" id="PTHR30595:SF6">
    <property type="entry name" value="SCHLAFEN ALBA-2 DOMAIN-CONTAINING PROTEIN"/>
    <property type="match status" value="1"/>
</dbReference>
<dbReference type="EMBL" id="CP062938">
    <property type="protein sequence ID" value="QOL32802.1"/>
    <property type="molecule type" value="Genomic_DNA"/>
</dbReference>
<dbReference type="InterPro" id="IPR038475">
    <property type="entry name" value="RecG_C_sf"/>
</dbReference>
<feature type="region of interest" description="Disordered" evidence="1">
    <location>
        <begin position="363"/>
        <end position="402"/>
    </location>
</feature>
<feature type="compositionally biased region" description="Polar residues" evidence="1">
    <location>
        <begin position="363"/>
        <end position="375"/>
    </location>
</feature>
<gene>
    <name evidence="4" type="ORF">BE0216_10435</name>
    <name evidence="3" type="ORF">BEUL_1002</name>
</gene>
<dbReference type="KEGG" id="beu:BE0216_10435"/>
<keyword evidence="6" id="KW-1185">Reference proteome</keyword>
<dbReference type="InterPro" id="IPR036390">
    <property type="entry name" value="WH_DNA-bd_sf"/>
</dbReference>
<protein>
    <submittedName>
        <fullName evidence="3">ATPase AAA</fullName>
    </submittedName>
    <submittedName>
        <fullName evidence="4">Putative DNA binding domain-containing protein</fullName>
    </submittedName>
</protein>
<name>A0A261GB85_9BIFI</name>
<dbReference type="RefSeq" id="WP_094636613.1">
    <property type="nucleotide sequence ID" value="NZ_CP062938.1"/>
</dbReference>
<dbReference type="Proteomes" id="UP000216057">
    <property type="component" value="Unassembled WGS sequence"/>
</dbReference>
<evidence type="ECO:0000313" key="4">
    <source>
        <dbReference type="EMBL" id="QOL32802.1"/>
    </source>
</evidence>
<evidence type="ECO:0000256" key="1">
    <source>
        <dbReference type="SAM" id="MobiDB-lite"/>
    </source>
</evidence>
<evidence type="ECO:0000259" key="2">
    <source>
        <dbReference type="Pfam" id="PF04326"/>
    </source>
</evidence>
<dbReference type="InterPro" id="IPR011991">
    <property type="entry name" value="ArsR-like_HTH"/>
</dbReference>
<dbReference type="AlphaFoldDB" id="A0A261GB85"/>
<feature type="compositionally biased region" description="Low complexity" evidence="1">
    <location>
        <begin position="492"/>
        <end position="502"/>
    </location>
</feature>
<dbReference type="CDD" id="cd00090">
    <property type="entry name" value="HTH_ARSR"/>
    <property type="match status" value="1"/>
</dbReference>
<sequence length="569" mass="62801">MPLLRESSTVEFKRQLTEWTKKEIIAFANCEGGDLYIGFDDDGNPVGIDNPDSVMGAVGDMIRNAIRPDLTAYTDITCECMNDAEGKPREIVHVTVLRGTQRPYYLRNKGLTPPGVFIRHGVSSVPASEHQIRRLLRESDDMAFDSSPCLRQELTFEYAAAYFRKHDVQWGENQRRTLGLVNDNELYTNTALLLSDQCHHTIKSAVFSGSTKASAFIDRREFTGSILQQLEDAYRFLELNNTQSATFDGLYRNDHYAWPPSALREALLNAIVHRDYDSTGTTFINIYDDRAEFISPGGLPLNIALADALNGMSMPRNRTLAEVFYRLRLIESYGMGIPSITRQYEGCGSRPWIQTSPAFFSLTLPRQNGPSNSGGETVPQPRGGGSPSRPSTIAQERGERRHSYTQFATLGEDLAPADEANGLIIETVAQQTPTTISRKGAPDALILAPVQGDAHIVMPDGSVLDRMELRAAGHVTHDDAQPQHHTGPLHQTAPPEETASSTAPPPTSSELERLTLELIAKRNVPMSRLEIEQALGINKNRAAYVLRKLEKEGSIVSSGSARSTSYALA</sequence>
<proteinExistence type="predicted"/>
<dbReference type="Gene3D" id="3.30.950.30">
    <property type="entry name" value="Schlafen, AAA domain"/>
    <property type="match status" value="1"/>
</dbReference>
<feature type="domain" description="Schlafen AlbA-2" evidence="2">
    <location>
        <begin position="6"/>
        <end position="127"/>
    </location>
</feature>
<accession>A0A261GB85</accession>
<dbReference type="InterPro" id="IPR038461">
    <property type="entry name" value="Schlafen_AlbA_2_dom_sf"/>
</dbReference>
<evidence type="ECO:0000313" key="6">
    <source>
        <dbReference type="Proteomes" id="UP000593943"/>
    </source>
</evidence>
<dbReference type="EMBL" id="MWWZ01000005">
    <property type="protein sequence ID" value="OZG68692.1"/>
    <property type="molecule type" value="Genomic_DNA"/>
</dbReference>
<dbReference type="Pfam" id="PF13749">
    <property type="entry name" value="HATPase_c_4"/>
    <property type="match status" value="1"/>
</dbReference>
<dbReference type="OrthoDB" id="9805115at2"/>
<dbReference type="Gene3D" id="3.30.565.60">
    <property type="match status" value="1"/>
</dbReference>
<dbReference type="InterPro" id="IPR007421">
    <property type="entry name" value="Schlafen_AlbA_2_dom"/>
</dbReference>
<dbReference type="SUPFAM" id="SSF46785">
    <property type="entry name" value="Winged helix' DNA-binding domain"/>
    <property type="match status" value="1"/>
</dbReference>
<organism evidence="3 5">
    <name type="scientific">Bifidobacterium eulemuris</name>
    <dbReference type="NCBI Taxonomy" id="1765219"/>
    <lineage>
        <taxon>Bacteria</taxon>
        <taxon>Bacillati</taxon>
        <taxon>Actinomycetota</taxon>
        <taxon>Actinomycetes</taxon>
        <taxon>Bifidobacteriales</taxon>
        <taxon>Bifidobacteriaceae</taxon>
        <taxon>Bifidobacterium</taxon>
    </lineage>
</organism>
<reference evidence="4 6" key="2">
    <citation type="submission" date="2020-10" db="EMBL/GenBank/DDBJ databases">
        <title>Genome sequencing of Bifidobacterium eulemuris_DSMZ_100216.</title>
        <authorList>
            <person name="Kim J."/>
        </authorList>
    </citation>
    <scope>NUCLEOTIDE SEQUENCE [LARGE SCALE GENOMIC DNA]</scope>
    <source>
        <strain evidence="4 6">DSM 100216</strain>
    </source>
</reference>
<evidence type="ECO:0000313" key="3">
    <source>
        <dbReference type="EMBL" id="OZG68692.1"/>
    </source>
</evidence>
<evidence type="ECO:0000313" key="5">
    <source>
        <dbReference type="Proteomes" id="UP000216057"/>
    </source>
</evidence>
<dbReference type="Proteomes" id="UP000593943">
    <property type="component" value="Chromosome"/>
</dbReference>
<reference evidence="3 5" key="1">
    <citation type="journal article" date="2017" name="BMC Genomics">
        <title>Comparative genomic and phylogenomic analyses of the Bifidobacteriaceae family.</title>
        <authorList>
            <person name="Lugli G.A."/>
            <person name="Milani C."/>
            <person name="Turroni F."/>
            <person name="Duranti S."/>
            <person name="Mancabelli L."/>
            <person name="Mangifesta M."/>
            <person name="Ferrario C."/>
            <person name="Modesto M."/>
            <person name="Mattarelli P."/>
            <person name="Jiri K."/>
            <person name="van Sinderen D."/>
            <person name="Ventura M."/>
        </authorList>
    </citation>
    <scope>NUCLEOTIDE SEQUENCE [LARGE SCALE GENOMIC DNA]</scope>
    <source>
        <strain evidence="3 5">DSM 100216</strain>
    </source>
</reference>
<dbReference type="Pfam" id="PF04326">
    <property type="entry name" value="SLFN_AlbA_2"/>
    <property type="match status" value="1"/>
</dbReference>